<feature type="transmembrane region" description="Helical" evidence="1">
    <location>
        <begin position="197"/>
        <end position="217"/>
    </location>
</feature>
<protein>
    <submittedName>
        <fullName evidence="2">ABC transporter permease</fullName>
    </submittedName>
</protein>
<dbReference type="EMBL" id="JAENBO010000001">
    <property type="protein sequence ID" value="MBJ8325614.1"/>
    <property type="molecule type" value="Genomic_DNA"/>
</dbReference>
<sequence>MFGKLLKYEIKSVGKWYFALYGAILFCATILGLYISRFNNDSRINGEFFLEGREPSTSEAIIMLAIILIFVSLIIGIGISTFFIIVNRFNKNIFGREGYLTLTLPVSTHQIILSKLFASLMWSLLSSIVLLLSIFLLILPSIPLDELFLYLPSITANIHVDIFLIVLSYIIVSSITSILMLYLAISIGQLFQDKRALMGFVAFFAIGILIAIIKQLIFGDTNLSDDSYYIDSNFLSIKLFFIREIFINLFISAVYYFGTHYIIKNKLNIQ</sequence>
<accession>A0ABS0ZHY7</accession>
<reference evidence="2 3" key="1">
    <citation type="journal article" date="2021" name="Int. J. Syst. Evol. Microbiol.">
        <title>Streptococcus vicugnae sp. nov., isolated from faeces of alpacas (Vicugna pacos) and cattle (Bos taurus), Streptococcus zalophi sp. nov., and Streptococcus pacificus sp. nov., isolated from respiratory tract of California sea lions (Zalophus californianus).</title>
        <authorList>
            <person name="Volokhov D.V."/>
            <person name="Zagorodnyaya T.A."/>
            <person name="Shen Z."/>
            <person name="Blom J."/>
            <person name="Furtak V.A."/>
            <person name="Eisenberg T."/>
            <person name="Fan P."/>
            <person name="Jeong K.C."/>
            <person name="Gao Y."/>
            <person name="Zhang S."/>
            <person name="Amselle M."/>
        </authorList>
    </citation>
    <scope>NUCLEOTIDE SEQUENCE [LARGE SCALE GENOMIC DNA]</scope>
    <source>
        <strain evidence="2 3">CSL7591</strain>
    </source>
</reference>
<keyword evidence="1" id="KW-1133">Transmembrane helix</keyword>
<dbReference type="RefSeq" id="WP_199575158.1">
    <property type="nucleotide sequence ID" value="NZ_JAENBO010000001.1"/>
</dbReference>
<feature type="transmembrane region" description="Helical" evidence="1">
    <location>
        <begin position="16"/>
        <end position="35"/>
    </location>
</feature>
<dbReference type="Proteomes" id="UP000653045">
    <property type="component" value="Unassembled WGS sequence"/>
</dbReference>
<proteinExistence type="predicted"/>
<evidence type="ECO:0000256" key="1">
    <source>
        <dbReference type="SAM" id="Phobius"/>
    </source>
</evidence>
<comment type="caution">
    <text evidence="2">The sequence shown here is derived from an EMBL/GenBank/DDBJ whole genome shotgun (WGS) entry which is preliminary data.</text>
</comment>
<feature type="transmembrane region" description="Helical" evidence="1">
    <location>
        <begin position="60"/>
        <end position="86"/>
    </location>
</feature>
<organism evidence="2 3">
    <name type="scientific">Streptococcus pacificus</name>
    <dbReference type="NCBI Taxonomy" id="2740577"/>
    <lineage>
        <taxon>Bacteria</taxon>
        <taxon>Bacillati</taxon>
        <taxon>Bacillota</taxon>
        <taxon>Bacilli</taxon>
        <taxon>Lactobacillales</taxon>
        <taxon>Streptococcaceae</taxon>
        <taxon>Streptococcus</taxon>
    </lineage>
</organism>
<keyword evidence="1" id="KW-0472">Membrane</keyword>
<feature type="transmembrane region" description="Helical" evidence="1">
    <location>
        <begin position="162"/>
        <end position="185"/>
    </location>
</feature>
<name>A0ABS0ZHY7_9STRE</name>
<keyword evidence="3" id="KW-1185">Reference proteome</keyword>
<evidence type="ECO:0000313" key="3">
    <source>
        <dbReference type="Proteomes" id="UP000653045"/>
    </source>
</evidence>
<evidence type="ECO:0000313" key="2">
    <source>
        <dbReference type="EMBL" id="MBJ8325614.1"/>
    </source>
</evidence>
<keyword evidence="1" id="KW-0812">Transmembrane</keyword>
<feature type="transmembrane region" description="Helical" evidence="1">
    <location>
        <begin position="120"/>
        <end position="142"/>
    </location>
</feature>
<gene>
    <name evidence="2" type="ORF">JHK62_02815</name>
</gene>
<feature type="transmembrane region" description="Helical" evidence="1">
    <location>
        <begin position="237"/>
        <end position="257"/>
    </location>
</feature>